<evidence type="ECO:0000259" key="10">
    <source>
        <dbReference type="PROSITE" id="PS50157"/>
    </source>
</evidence>
<dbReference type="GO" id="GO:0000978">
    <property type="term" value="F:RNA polymerase II cis-regulatory region sequence-specific DNA binding"/>
    <property type="evidence" value="ECO:0007669"/>
    <property type="project" value="TreeGrafter"/>
</dbReference>
<evidence type="ECO:0000313" key="12">
    <source>
        <dbReference type="EMBL" id="CAG6446826.1"/>
    </source>
</evidence>
<dbReference type="PROSITE" id="PS51915">
    <property type="entry name" value="ZAD"/>
    <property type="match status" value="1"/>
</dbReference>
<dbReference type="SUPFAM" id="SSF57667">
    <property type="entry name" value="beta-beta-alpha zinc fingers"/>
    <property type="match status" value="3"/>
</dbReference>
<feature type="domain" description="C2H2-type" evidence="10">
    <location>
        <begin position="634"/>
        <end position="662"/>
    </location>
</feature>
<dbReference type="Pfam" id="PF13912">
    <property type="entry name" value="zf-C2H2_6"/>
    <property type="match status" value="3"/>
</dbReference>
<evidence type="ECO:0000256" key="5">
    <source>
        <dbReference type="ARBA" id="ARBA00022833"/>
    </source>
</evidence>
<dbReference type="PROSITE" id="PS50157">
    <property type="entry name" value="ZINC_FINGER_C2H2_2"/>
    <property type="match status" value="9"/>
</dbReference>
<dbReference type="InterPro" id="IPR012934">
    <property type="entry name" value="Znf_AD"/>
</dbReference>
<feature type="domain" description="C2H2-type" evidence="10">
    <location>
        <begin position="298"/>
        <end position="326"/>
    </location>
</feature>
<dbReference type="PANTHER" id="PTHR24376:SF216">
    <property type="entry name" value="ZINC FINGER PROTEIN 420-LIKE"/>
    <property type="match status" value="1"/>
</dbReference>
<evidence type="ECO:0000256" key="3">
    <source>
        <dbReference type="ARBA" id="ARBA00022737"/>
    </source>
</evidence>
<dbReference type="Pfam" id="PF00096">
    <property type="entry name" value="zf-C2H2"/>
    <property type="match status" value="2"/>
</dbReference>
<feature type="binding site" evidence="8">
    <location>
        <position position="4"/>
    </location>
    <ligand>
        <name>Zn(2+)</name>
        <dbReference type="ChEBI" id="CHEBI:29105"/>
    </ligand>
</feature>
<evidence type="ECO:0000256" key="6">
    <source>
        <dbReference type="ARBA" id="ARBA00023242"/>
    </source>
</evidence>
<feature type="domain" description="C2H2-type" evidence="10">
    <location>
        <begin position="359"/>
        <end position="386"/>
    </location>
</feature>
<evidence type="ECO:0000256" key="8">
    <source>
        <dbReference type="PROSITE-ProRule" id="PRU01263"/>
    </source>
</evidence>
<sequence length="707" mass="82167">MNVCRICLCDESEAFDRFLVDIFQQSSEAQNRKFSMPAALQAICGIKLSESDTSPRLVCLECRSRLEEAFNLRQLARRSHETLVAKSFIAEDEAAKVEPEVPEVKLELSDMDAEEEASPDEVLICCGCNFTCVDERELMDHSKQVHFPGAPVDPPRNKALCMVCYSLFASWQILEAHWSGKIGGRVVRICPRCECQFGSKERYEEHTCKGETRDLFRCCGCEFQTEKENKYKWHTKGHRDMERKTRNEELVKSHPIRCSVCAGRFKTKEELTRHREDHRNQTKKRSKVVVEESVDLELACCGCFKVYKTVEEVKEHQQQVHAPEREAASANGSECGNCYKRFSNVSQLKKHTIELRRRFTCSKCPAMRNSVQDMLQHLASHDGPKSYWCCGCRLHRERFDTPEELERHSQEIHANQPRFYHKVDNVEEARPFECKTCYRRYPSEMRLRVHMVATYEEESFVCDTCGKAFSRFPAFDTHLALHKEATDYPCPICSKAYKHERQARGCELRHIKKATAEYVCKICGGKFANSSNLYSHLISHTEATRFSCSICGMRFKRKMGLRSHMVLHGSTRKFACQYCPSRFHTTSSLEKHMIQHTGIFPYECDFPGCGQKIRARLKYIQHIESHVDDSERLFGCHLCEQRYSRDHFLSQHLKYAHQIEPQDKSWKAKFNRQSQPGIRRSSVQVGQIEDGEDDEEMTVEYIEQDME</sequence>
<keyword evidence="5 8" id="KW-0862">Zinc</keyword>
<feature type="domain" description="C2H2-type" evidence="10">
    <location>
        <begin position="256"/>
        <end position="283"/>
    </location>
</feature>
<feature type="domain" description="C2H2-type" evidence="10">
    <location>
        <begin position="574"/>
        <end position="601"/>
    </location>
</feature>
<dbReference type="Gene3D" id="3.40.1800.20">
    <property type="match status" value="1"/>
</dbReference>
<protein>
    <submittedName>
        <fullName evidence="12">Zinc finger protein 26</fullName>
    </submittedName>
</protein>
<reference evidence="12" key="1">
    <citation type="submission" date="2021-05" db="EMBL/GenBank/DDBJ databases">
        <authorList>
            <person name="Alioto T."/>
            <person name="Alioto T."/>
            <person name="Gomez Garrido J."/>
        </authorList>
    </citation>
    <scope>NUCLEOTIDE SEQUENCE</scope>
</reference>
<feature type="domain" description="C2H2-type" evidence="10">
    <location>
        <begin position="460"/>
        <end position="487"/>
    </location>
</feature>
<evidence type="ECO:0000256" key="1">
    <source>
        <dbReference type="ARBA" id="ARBA00004123"/>
    </source>
</evidence>
<evidence type="ECO:0000256" key="7">
    <source>
        <dbReference type="PROSITE-ProRule" id="PRU00042"/>
    </source>
</evidence>
<keyword evidence="4 7" id="KW-0863">Zinc-finger</keyword>
<dbReference type="PANTHER" id="PTHR24376">
    <property type="entry name" value="ZINC FINGER PROTEIN"/>
    <property type="match status" value="1"/>
</dbReference>
<dbReference type="InterPro" id="IPR013087">
    <property type="entry name" value="Znf_C2H2_type"/>
</dbReference>
<dbReference type="SMART" id="SM00868">
    <property type="entry name" value="zf-AD"/>
    <property type="match status" value="1"/>
</dbReference>
<dbReference type="PROSITE" id="PS00028">
    <property type="entry name" value="ZINC_FINGER_C2H2_1"/>
    <property type="match status" value="9"/>
</dbReference>
<dbReference type="Gene3D" id="3.30.160.60">
    <property type="entry name" value="Classic Zinc Finger"/>
    <property type="match status" value="7"/>
</dbReference>
<evidence type="ECO:0000256" key="4">
    <source>
        <dbReference type="ARBA" id="ARBA00022771"/>
    </source>
</evidence>
<proteinExistence type="predicted"/>
<keyword evidence="2 8" id="KW-0479">Metal-binding</keyword>
<keyword evidence="6" id="KW-0539">Nucleus</keyword>
<feature type="compositionally biased region" description="Polar residues" evidence="9">
    <location>
        <begin position="671"/>
        <end position="685"/>
    </location>
</feature>
<dbReference type="Pfam" id="PF07776">
    <property type="entry name" value="zf-AD"/>
    <property type="match status" value="1"/>
</dbReference>
<accession>A0A8D8A217</accession>
<dbReference type="GO" id="GO:0001228">
    <property type="term" value="F:DNA-binding transcription activator activity, RNA polymerase II-specific"/>
    <property type="evidence" value="ECO:0007669"/>
    <property type="project" value="TreeGrafter"/>
</dbReference>
<dbReference type="EMBL" id="HBUE01007891">
    <property type="protein sequence ID" value="CAG6446826.1"/>
    <property type="molecule type" value="Transcribed_RNA"/>
</dbReference>
<dbReference type="InterPro" id="IPR036236">
    <property type="entry name" value="Znf_C2H2_sf"/>
</dbReference>
<evidence type="ECO:0000259" key="11">
    <source>
        <dbReference type="PROSITE" id="PS51915"/>
    </source>
</evidence>
<evidence type="ECO:0000256" key="9">
    <source>
        <dbReference type="SAM" id="MobiDB-lite"/>
    </source>
</evidence>
<dbReference type="SMART" id="SM00355">
    <property type="entry name" value="ZnF_C2H2"/>
    <property type="match status" value="15"/>
</dbReference>
<feature type="binding site" evidence="8">
    <location>
        <position position="7"/>
    </location>
    <ligand>
        <name>Zn(2+)</name>
        <dbReference type="ChEBI" id="CHEBI:29105"/>
    </ligand>
</feature>
<dbReference type="SUPFAM" id="SSF57716">
    <property type="entry name" value="Glucocorticoid receptor-like (DNA-binding domain)"/>
    <property type="match status" value="1"/>
</dbReference>
<keyword evidence="3" id="KW-0677">Repeat</keyword>
<dbReference type="GO" id="GO:0008270">
    <property type="term" value="F:zinc ion binding"/>
    <property type="evidence" value="ECO:0007669"/>
    <property type="project" value="UniProtKB-UniRule"/>
</dbReference>
<comment type="subcellular location">
    <subcellularLocation>
        <location evidence="1">Nucleus</location>
    </subcellularLocation>
</comment>
<evidence type="ECO:0000256" key="2">
    <source>
        <dbReference type="ARBA" id="ARBA00022723"/>
    </source>
</evidence>
<name>A0A8D8A217_CULPI</name>
<feature type="region of interest" description="Disordered" evidence="9">
    <location>
        <begin position="668"/>
        <end position="695"/>
    </location>
</feature>
<organism evidence="12">
    <name type="scientific">Culex pipiens</name>
    <name type="common">House mosquito</name>
    <dbReference type="NCBI Taxonomy" id="7175"/>
    <lineage>
        <taxon>Eukaryota</taxon>
        <taxon>Metazoa</taxon>
        <taxon>Ecdysozoa</taxon>
        <taxon>Arthropoda</taxon>
        <taxon>Hexapoda</taxon>
        <taxon>Insecta</taxon>
        <taxon>Pterygota</taxon>
        <taxon>Neoptera</taxon>
        <taxon>Endopterygota</taxon>
        <taxon>Diptera</taxon>
        <taxon>Nematocera</taxon>
        <taxon>Culicoidea</taxon>
        <taxon>Culicidae</taxon>
        <taxon>Culicinae</taxon>
        <taxon>Culicini</taxon>
        <taxon>Culex</taxon>
        <taxon>Culex</taxon>
    </lineage>
</organism>
<feature type="domain" description="ZAD" evidence="11">
    <location>
        <begin position="2"/>
        <end position="86"/>
    </location>
</feature>
<feature type="binding site" evidence="8">
    <location>
        <position position="59"/>
    </location>
    <ligand>
        <name>Zn(2+)</name>
        <dbReference type="ChEBI" id="CHEBI:29105"/>
    </ligand>
</feature>
<feature type="domain" description="C2H2-type" evidence="10">
    <location>
        <begin position="602"/>
        <end position="631"/>
    </location>
</feature>
<dbReference type="AlphaFoldDB" id="A0A8D8A217"/>
<feature type="domain" description="C2H2-type" evidence="10">
    <location>
        <begin position="518"/>
        <end position="545"/>
    </location>
</feature>
<dbReference type="GO" id="GO:0005634">
    <property type="term" value="C:nucleus"/>
    <property type="evidence" value="ECO:0007669"/>
    <property type="project" value="UniProtKB-SubCell"/>
</dbReference>
<feature type="binding site" evidence="8">
    <location>
        <position position="62"/>
    </location>
    <ligand>
        <name>Zn(2+)</name>
        <dbReference type="ChEBI" id="CHEBI:29105"/>
    </ligand>
</feature>
<feature type="domain" description="C2H2-type" evidence="10">
    <location>
        <begin position="546"/>
        <end position="573"/>
    </location>
</feature>